<feature type="domain" description="Methyltransferase" evidence="6">
    <location>
        <begin position="60"/>
        <end position="117"/>
    </location>
</feature>
<evidence type="ECO:0000256" key="2">
    <source>
        <dbReference type="ARBA" id="ARBA00022679"/>
    </source>
</evidence>
<name>A0A8K0NLH4_9TREE</name>
<dbReference type="Pfam" id="PF13649">
    <property type="entry name" value="Methyltransf_25"/>
    <property type="match status" value="1"/>
</dbReference>
<dbReference type="EMBL" id="JABELV010000358">
    <property type="protein sequence ID" value="KAG7527271.1"/>
    <property type="molecule type" value="Genomic_DNA"/>
</dbReference>
<evidence type="ECO:0000256" key="1">
    <source>
        <dbReference type="ARBA" id="ARBA00005179"/>
    </source>
</evidence>
<keyword evidence="3" id="KW-0949">S-adenosyl-L-methionine</keyword>
<evidence type="ECO:0000256" key="3">
    <source>
        <dbReference type="ARBA" id="ARBA00022691"/>
    </source>
</evidence>
<dbReference type="GO" id="GO:0016740">
    <property type="term" value="F:transferase activity"/>
    <property type="evidence" value="ECO:0007669"/>
    <property type="project" value="UniProtKB-KW"/>
</dbReference>
<accession>A0A8K0NLH4</accession>
<gene>
    <name evidence="7" type="ORF">FFLO_07101</name>
</gene>
<sequence length="256" mass="28486">MGSRCNLNDMDANGAKDHSSVQPSLSWREFQFQHKAQVSKHPAYPRILQMGLLDDTAFHLDVGCSTGTDLRKLAGDGWSAERLIGVDLEQAWIDLGYKQYRDRATCDIKFVAGDICHDDLLQPIGQLARDGSNILDKTASDDLVHSNVRCISVFSFFHLFDEAGQLELARRLGSLLSNKPGSTIYGAHRGRATAGRAEKTRIGDIYCHSPSSWTSLWQERVFPESSGISVQVDVDFRDGPEDKDIDRVMVWSVTIA</sequence>
<proteinExistence type="inferred from homology"/>
<feature type="region of interest" description="Disordered" evidence="5">
    <location>
        <begin position="1"/>
        <end position="20"/>
    </location>
</feature>
<evidence type="ECO:0000256" key="5">
    <source>
        <dbReference type="SAM" id="MobiDB-lite"/>
    </source>
</evidence>
<dbReference type="PANTHER" id="PTHR35897">
    <property type="entry name" value="METHYLTRANSFERASE AUSD"/>
    <property type="match status" value="1"/>
</dbReference>
<comment type="pathway">
    <text evidence="1">Secondary metabolite biosynthesis.</text>
</comment>
<keyword evidence="8" id="KW-1185">Reference proteome</keyword>
<dbReference type="InterPro" id="IPR041698">
    <property type="entry name" value="Methyltransf_25"/>
</dbReference>
<dbReference type="SUPFAM" id="SSF53335">
    <property type="entry name" value="S-adenosyl-L-methionine-dependent methyltransferases"/>
    <property type="match status" value="1"/>
</dbReference>
<organism evidence="7 8">
    <name type="scientific">Filobasidium floriforme</name>
    <dbReference type="NCBI Taxonomy" id="5210"/>
    <lineage>
        <taxon>Eukaryota</taxon>
        <taxon>Fungi</taxon>
        <taxon>Dikarya</taxon>
        <taxon>Basidiomycota</taxon>
        <taxon>Agaricomycotina</taxon>
        <taxon>Tremellomycetes</taxon>
        <taxon>Filobasidiales</taxon>
        <taxon>Filobasidiaceae</taxon>
        <taxon>Filobasidium</taxon>
    </lineage>
</organism>
<evidence type="ECO:0000313" key="7">
    <source>
        <dbReference type="EMBL" id="KAG7527271.1"/>
    </source>
</evidence>
<dbReference type="Gene3D" id="3.40.50.150">
    <property type="entry name" value="Vaccinia Virus protein VP39"/>
    <property type="match status" value="1"/>
</dbReference>
<dbReference type="PANTHER" id="PTHR35897:SF1">
    <property type="entry name" value="METHYLTRANSFERASE AUSD"/>
    <property type="match status" value="1"/>
</dbReference>
<comment type="caution">
    <text evidence="7">The sequence shown here is derived from an EMBL/GenBank/DDBJ whole genome shotgun (WGS) entry which is preliminary data.</text>
</comment>
<dbReference type="OrthoDB" id="2094832at2759"/>
<dbReference type="AlphaFoldDB" id="A0A8K0NLH4"/>
<evidence type="ECO:0000259" key="6">
    <source>
        <dbReference type="Pfam" id="PF13649"/>
    </source>
</evidence>
<protein>
    <recommendedName>
        <fullName evidence="6">Methyltransferase domain-containing protein</fullName>
    </recommendedName>
</protein>
<reference evidence="7" key="1">
    <citation type="submission" date="2020-04" db="EMBL/GenBank/DDBJ databases">
        <title>Analysis of mating type loci in Filobasidium floriforme.</title>
        <authorList>
            <person name="Nowrousian M."/>
        </authorList>
    </citation>
    <scope>NUCLEOTIDE SEQUENCE</scope>
    <source>
        <strain evidence="7">CBS 6242</strain>
    </source>
</reference>
<comment type="similarity">
    <text evidence="4">Belongs to the class I-like SAM-binding methyltransferase superfamily.</text>
</comment>
<evidence type="ECO:0000313" key="8">
    <source>
        <dbReference type="Proteomes" id="UP000812966"/>
    </source>
</evidence>
<evidence type="ECO:0000256" key="4">
    <source>
        <dbReference type="ARBA" id="ARBA00038314"/>
    </source>
</evidence>
<dbReference type="InterPro" id="IPR051654">
    <property type="entry name" value="Meroterpenoid_MTases"/>
</dbReference>
<dbReference type="Proteomes" id="UP000812966">
    <property type="component" value="Unassembled WGS sequence"/>
</dbReference>
<dbReference type="InterPro" id="IPR029063">
    <property type="entry name" value="SAM-dependent_MTases_sf"/>
</dbReference>
<keyword evidence="2" id="KW-0808">Transferase</keyword>